<keyword evidence="1" id="KW-1133">Transmembrane helix</keyword>
<keyword evidence="1" id="KW-0812">Transmembrane</keyword>
<feature type="transmembrane region" description="Helical" evidence="1">
    <location>
        <begin position="171"/>
        <end position="196"/>
    </location>
</feature>
<organism evidence="2 3">
    <name type="scientific">Acidiferrobacter thiooxydans</name>
    <dbReference type="NCBI Taxonomy" id="163359"/>
    <lineage>
        <taxon>Bacteria</taxon>
        <taxon>Pseudomonadati</taxon>
        <taxon>Pseudomonadota</taxon>
        <taxon>Gammaproteobacteria</taxon>
        <taxon>Acidiferrobacterales</taxon>
        <taxon>Acidiferrobacteraceae</taxon>
        <taxon>Acidiferrobacter</taxon>
    </lineage>
</organism>
<feature type="transmembrane region" description="Helical" evidence="1">
    <location>
        <begin position="208"/>
        <end position="232"/>
    </location>
</feature>
<evidence type="ECO:0000313" key="3">
    <source>
        <dbReference type="Proteomes" id="UP000253250"/>
    </source>
</evidence>
<dbReference type="InterPro" id="IPR027628">
    <property type="entry name" value="DotA_TraY"/>
</dbReference>
<evidence type="ECO:0000256" key="1">
    <source>
        <dbReference type="SAM" id="Phobius"/>
    </source>
</evidence>
<dbReference type="NCBIfam" id="TIGR04346">
    <property type="entry name" value="DotA_TraY"/>
    <property type="match status" value="1"/>
</dbReference>
<reference evidence="2 3" key="1">
    <citation type="submission" date="2018-02" db="EMBL/GenBank/DDBJ databases">
        <title>Insights into the biology of acidophilic members of the Acidiferrobacteraceae family derived from comparative genomic analyses.</title>
        <authorList>
            <person name="Issotta F."/>
            <person name="Thyssen C."/>
            <person name="Mena C."/>
            <person name="Moya A."/>
            <person name="Bellenberg S."/>
            <person name="Sproer C."/>
            <person name="Covarrubias P.C."/>
            <person name="Sand W."/>
            <person name="Quatrini R."/>
            <person name="Vera M."/>
        </authorList>
    </citation>
    <scope>NUCLEOTIDE SEQUENCE [LARGE SCALE GENOMIC DNA]</scope>
    <source>
        <strain evidence="3">m-1</strain>
    </source>
</reference>
<keyword evidence="1" id="KW-0472">Membrane</keyword>
<proteinExistence type="predicted"/>
<feature type="transmembrane region" description="Helical" evidence="1">
    <location>
        <begin position="732"/>
        <end position="754"/>
    </location>
</feature>
<feature type="transmembrane region" description="Helical" evidence="1">
    <location>
        <begin position="60"/>
        <end position="83"/>
    </location>
</feature>
<evidence type="ECO:0000313" key="2">
    <source>
        <dbReference type="EMBL" id="RCN55837.1"/>
    </source>
</evidence>
<accession>A0A368HFM7</accession>
<dbReference type="Proteomes" id="UP000253250">
    <property type="component" value="Unassembled WGS sequence"/>
</dbReference>
<dbReference type="OrthoDB" id="7010241at2"/>
<name>A0A368HFM7_9GAMM</name>
<feature type="transmembrane region" description="Helical" evidence="1">
    <location>
        <begin position="672"/>
        <end position="693"/>
    </location>
</feature>
<comment type="caution">
    <text evidence="2">The sequence shown here is derived from an EMBL/GenBank/DDBJ whole genome shotgun (WGS) entry which is preliminary data.</text>
</comment>
<dbReference type="EMBL" id="PSYR01000002">
    <property type="protein sequence ID" value="RCN55837.1"/>
    <property type="molecule type" value="Genomic_DNA"/>
</dbReference>
<feature type="transmembrane region" description="Helical" evidence="1">
    <location>
        <begin position="766"/>
        <end position="786"/>
    </location>
</feature>
<keyword evidence="3" id="KW-1185">Reference proteome</keyword>
<feature type="transmembrane region" description="Helical" evidence="1">
    <location>
        <begin position="705"/>
        <end position="726"/>
    </location>
</feature>
<protein>
    <submittedName>
        <fullName evidence="2">Uncharacterized protein</fullName>
    </submittedName>
</protein>
<sequence>MGSAQFSIRNLLCPSPIGIVVRRVYSILAIIHDGHNHQARAGEYTMPISPSRPETLLRRLVRAALIGFLTLALVAPAFAAPAASGGLTVPPLPPLTAGSLPAQGGSSPALGGTMLFPLASQDLSYQLLQMVFGHEVTDIANGQWTGSSSATTPGQTSQTGTGSIMAAGFGIYNMAILIVVALMTVWGTLTGILHTANEGEWLGKNGSAFWVPVRIVLAGAMLLPVLGGYSVIQGVVIWGSLEGAAVADAASNVMIQEFVARPQVTAPMPPQGRQIAAALLASQSCANYYNWHTGPELTNYNPQAASPTQWYVDTLVTQTVPPDTTYTLEDPLGAPIWVHTVASTGNAEAVSYTFLHPPSATWWPGPTGRIPAVSNICGSISLKVPLNLPSQGLAGGLLSEVNNASALEAARATMMNVDISGFLAARADVLPLARMLATGRAPVSSTTGEIVPPRPVYMAPATIPVPTGPGGITPSDTAPPPPRGPTRADIAEGEATFANAGPAFDGPVAQGSATVLRQLIGQHNLSAIARAVQANGWLTLGSLWLTIARIDQSDHNLATPHLSTTLPSATTMIAEESRGHTVIHQAIAVGASPTLNLGNPISSSAQSRRSEPFYDRWTHDAISGVSDFISRALMLPVEGILWGLTGSQGGGWGSAEGTLRGTVAALTHGNPLIAFMNAGQLLLTMAGALLVLWIGLKMVGMFKGVATAGASAVTGGVGGAFFGTLLQYLPKIASLALSLVLVFLIAGFVLGILLPALPMIAFLSGVLGWLLAVAETLVAAPLWAAAHVSFEGNGWAPSARRWATR</sequence>
<gene>
    <name evidence="2" type="ORF">C4900_07925</name>
</gene>
<dbReference type="AlphaFoldDB" id="A0A368HFM7"/>